<comment type="caution">
    <text evidence="2">The sequence shown here is derived from an EMBL/GenBank/DDBJ whole genome shotgun (WGS) entry which is preliminary data.</text>
</comment>
<organism evidence="2 3">
    <name type="scientific">Pedobacter albus</name>
    <dbReference type="NCBI Taxonomy" id="3113905"/>
    <lineage>
        <taxon>Bacteria</taxon>
        <taxon>Pseudomonadati</taxon>
        <taxon>Bacteroidota</taxon>
        <taxon>Sphingobacteriia</taxon>
        <taxon>Sphingobacteriales</taxon>
        <taxon>Sphingobacteriaceae</taxon>
        <taxon>Pedobacter</taxon>
    </lineage>
</organism>
<keyword evidence="1" id="KW-0472">Membrane</keyword>
<protein>
    <submittedName>
        <fullName evidence="2">Uncharacterized protein</fullName>
    </submittedName>
</protein>
<name>A0ABU7IAH3_9SPHI</name>
<keyword evidence="1" id="KW-1133">Transmembrane helix</keyword>
<dbReference type="Proteomes" id="UP001336835">
    <property type="component" value="Unassembled WGS sequence"/>
</dbReference>
<feature type="transmembrane region" description="Helical" evidence="1">
    <location>
        <begin position="7"/>
        <end position="26"/>
    </location>
</feature>
<feature type="transmembrane region" description="Helical" evidence="1">
    <location>
        <begin position="81"/>
        <end position="98"/>
    </location>
</feature>
<keyword evidence="3" id="KW-1185">Reference proteome</keyword>
<evidence type="ECO:0000313" key="3">
    <source>
        <dbReference type="Proteomes" id="UP001336835"/>
    </source>
</evidence>
<accession>A0ABU7IAH3</accession>
<evidence type="ECO:0000313" key="2">
    <source>
        <dbReference type="EMBL" id="MEE1946480.1"/>
    </source>
</evidence>
<proteinExistence type="predicted"/>
<keyword evidence="1" id="KW-0812">Transmembrane</keyword>
<dbReference type="EMBL" id="JAZDQT010000003">
    <property type="protein sequence ID" value="MEE1946480.1"/>
    <property type="molecule type" value="Genomic_DNA"/>
</dbReference>
<dbReference type="RefSeq" id="WP_330108787.1">
    <property type="nucleotide sequence ID" value="NZ_JAZDQT010000003.1"/>
</dbReference>
<gene>
    <name evidence="2" type="ORF">VRU48_15250</name>
</gene>
<sequence>MKKTIALLFKLIAFVLLCCLFLRFFGKLDLAATKNNGLIIAKQLEIAQENDVNKLKGQAKEYLNEIRQIHRQESSDSVTNMLLLSGFLACVIFLWRISDKTSSVIAEK</sequence>
<evidence type="ECO:0000256" key="1">
    <source>
        <dbReference type="SAM" id="Phobius"/>
    </source>
</evidence>
<reference evidence="2 3" key="1">
    <citation type="submission" date="2024-01" db="EMBL/GenBank/DDBJ databases">
        <title>Pedobacter sp. nov., isolated from fresh soil.</title>
        <authorList>
            <person name="Le N.T.T."/>
        </authorList>
    </citation>
    <scope>NUCLEOTIDE SEQUENCE [LARGE SCALE GENOMIC DNA]</scope>
    <source>
        <strain evidence="2 3">KR3-3</strain>
    </source>
</reference>